<dbReference type="EMBL" id="KZ805362">
    <property type="protein sequence ID" value="PVI01109.1"/>
    <property type="molecule type" value="Genomic_DNA"/>
</dbReference>
<feature type="compositionally biased region" description="Polar residues" evidence="1">
    <location>
        <begin position="455"/>
        <end position="466"/>
    </location>
</feature>
<feature type="region of interest" description="Disordered" evidence="1">
    <location>
        <begin position="329"/>
        <end position="516"/>
    </location>
</feature>
<sequence>MGRRKNSSGYNQYTVPRSPFDPEQASMFRIGSLQVHDCRSITNFTWQSIEQRINELSDHRLLRNSPSGEPQRLPWRSFANADNAAYEDNQKEYGIRRRRRQFEIPYVIAVSLNNYACENNLDLQFGLCQQFDESGTNQRAGGPTIASELYVVQKPWTDDEKALWKTSTAITRHHWVSIDHGLGFHWSHEGLPVLRVPLHSPRDTKALMKKEKDFEDLDNDRHQVHVPYYSDWFRQYLKSHAHLVVQRSLGRLMIFIARPGQLRAWRKGAEGTLRDSQRCYFAEDIVAHLNPLLTRTGKRDLREVWINVRAEREDACPLIFVPHKPLKVENTIEEEESGDEESKGSSDMCAPDTPPTPASQRTKTVARTPSRMLSTLQLQTPHKVTSKRTHSPTEISSGNKRLRLDPDSPSKGRGKRGAYASSLPRSTPGSSLPRSTPGSSLWTGRTLRSRGASKAQGQQRNAQPDGSASPPELASSPSESVYTPSSPSDEEASDEWANDEASSDEASSGEGSSNEE</sequence>
<proteinExistence type="predicted"/>
<dbReference type="AlphaFoldDB" id="A0A2V1DSU4"/>
<evidence type="ECO:0000313" key="2">
    <source>
        <dbReference type="EMBL" id="PVI01109.1"/>
    </source>
</evidence>
<organism evidence="2 3">
    <name type="scientific">Periconia macrospinosa</name>
    <dbReference type="NCBI Taxonomy" id="97972"/>
    <lineage>
        <taxon>Eukaryota</taxon>
        <taxon>Fungi</taxon>
        <taxon>Dikarya</taxon>
        <taxon>Ascomycota</taxon>
        <taxon>Pezizomycotina</taxon>
        <taxon>Dothideomycetes</taxon>
        <taxon>Pleosporomycetidae</taxon>
        <taxon>Pleosporales</taxon>
        <taxon>Massarineae</taxon>
        <taxon>Periconiaceae</taxon>
        <taxon>Periconia</taxon>
    </lineage>
</organism>
<accession>A0A2V1DSU4</accession>
<reference evidence="2 3" key="1">
    <citation type="journal article" date="2018" name="Sci. Rep.">
        <title>Comparative genomics provides insights into the lifestyle and reveals functional heterogeneity of dark septate endophytic fungi.</title>
        <authorList>
            <person name="Knapp D.G."/>
            <person name="Nemeth J.B."/>
            <person name="Barry K."/>
            <person name="Hainaut M."/>
            <person name="Henrissat B."/>
            <person name="Johnson J."/>
            <person name="Kuo A."/>
            <person name="Lim J.H.P."/>
            <person name="Lipzen A."/>
            <person name="Nolan M."/>
            <person name="Ohm R.A."/>
            <person name="Tamas L."/>
            <person name="Grigoriev I.V."/>
            <person name="Spatafora J.W."/>
            <person name="Nagy L.G."/>
            <person name="Kovacs G.M."/>
        </authorList>
    </citation>
    <scope>NUCLEOTIDE SEQUENCE [LARGE SCALE GENOMIC DNA]</scope>
    <source>
        <strain evidence="2 3">DSE2036</strain>
    </source>
</reference>
<feature type="compositionally biased region" description="Low complexity" evidence="1">
    <location>
        <begin position="504"/>
        <end position="516"/>
    </location>
</feature>
<gene>
    <name evidence="2" type="ORF">DM02DRAFT_627900</name>
</gene>
<evidence type="ECO:0000313" key="3">
    <source>
        <dbReference type="Proteomes" id="UP000244855"/>
    </source>
</evidence>
<protein>
    <submittedName>
        <fullName evidence="2">Uncharacterized protein</fullName>
    </submittedName>
</protein>
<feature type="compositionally biased region" description="Polar residues" evidence="1">
    <location>
        <begin position="423"/>
        <end position="443"/>
    </location>
</feature>
<keyword evidence="3" id="KW-1185">Reference proteome</keyword>
<feature type="compositionally biased region" description="Polar residues" evidence="1">
    <location>
        <begin position="358"/>
        <end position="383"/>
    </location>
</feature>
<dbReference type="Proteomes" id="UP000244855">
    <property type="component" value="Unassembled WGS sequence"/>
</dbReference>
<name>A0A2V1DSU4_9PLEO</name>
<feature type="compositionally biased region" description="Acidic residues" evidence="1">
    <location>
        <begin position="488"/>
        <end position="503"/>
    </location>
</feature>
<evidence type="ECO:0000256" key="1">
    <source>
        <dbReference type="SAM" id="MobiDB-lite"/>
    </source>
</evidence>
<feature type="compositionally biased region" description="Low complexity" evidence="1">
    <location>
        <begin position="467"/>
        <end position="487"/>
    </location>
</feature>